<gene>
    <name evidence="2" type="ORF">PS928_05187</name>
</gene>
<dbReference type="Proteomes" id="UP000381378">
    <property type="component" value="Unassembled WGS sequence"/>
</dbReference>
<dbReference type="RefSeq" id="WP_138966667.1">
    <property type="nucleotide sequence ID" value="NZ_CABVJF010000025.1"/>
</dbReference>
<accession>A0A5E7VDY4</accession>
<feature type="chain" id="PRO_5023086710" evidence="1">
    <location>
        <begin position="19"/>
        <end position="180"/>
    </location>
</feature>
<evidence type="ECO:0000313" key="2">
    <source>
        <dbReference type="EMBL" id="VVQ21539.1"/>
    </source>
</evidence>
<reference evidence="2 3" key="1">
    <citation type="submission" date="2019-09" db="EMBL/GenBank/DDBJ databases">
        <authorList>
            <person name="Chandra G."/>
            <person name="Truman W A."/>
        </authorList>
    </citation>
    <scope>NUCLEOTIDE SEQUENCE [LARGE SCALE GENOMIC DNA]</scope>
    <source>
        <strain evidence="2">PS928</strain>
    </source>
</reference>
<evidence type="ECO:0000256" key="1">
    <source>
        <dbReference type="SAM" id="SignalP"/>
    </source>
</evidence>
<proteinExistence type="predicted"/>
<keyword evidence="1" id="KW-0732">Signal</keyword>
<evidence type="ECO:0000313" key="3">
    <source>
        <dbReference type="Proteomes" id="UP000381378"/>
    </source>
</evidence>
<dbReference type="OrthoDB" id="7021471at2"/>
<organism evidence="2 3">
    <name type="scientific">Pseudomonas fluorescens</name>
    <dbReference type="NCBI Taxonomy" id="294"/>
    <lineage>
        <taxon>Bacteria</taxon>
        <taxon>Pseudomonadati</taxon>
        <taxon>Pseudomonadota</taxon>
        <taxon>Gammaproteobacteria</taxon>
        <taxon>Pseudomonadales</taxon>
        <taxon>Pseudomonadaceae</taxon>
        <taxon>Pseudomonas</taxon>
    </lineage>
</organism>
<feature type="signal peptide" evidence="1">
    <location>
        <begin position="1"/>
        <end position="18"/>
    </location>
</feature>
<sequence length="180" mass="19617" precursor="true">MNKLAAIFLLLVAGTVQSAERLTTVQVSGLFVPGTQTLGKSLGFTECVDFFNYLSCTRSKPMDIFGATASSAEITLDVTDNFSSEADPMGGGKIAGVALEKLTYRSIRMEFEPEEREALEKALLSDGWFAVGNEKRLEFYKVGVPATFRVGSAYTTLSPVDINEVRKMASRLEASNHSLR</sequence>
<name>A0A5E7VDY4_PSEFL</name>
<protein>
    <submittedName>
        <fullName evidence="2">Uncharacterized protein</fullName>
    </submittedName>
</protein>
<dbReference type="EMBL" id="CABVJF010000025">
    <property type="protein sequence ID" value="VVQ21539.1"/>
    <property type="molecule type" value="Genomic_DNA"/>
</dbReference>
<dbReference type="AlphaFoldDB" id="A0A5E7VDY4"/>